<reference evidence="1" key="1">
    <citation type="submission" date="2023-01" db="EMBL/GenBank/DDBJ databases">
        <title>Genome assembly of the deep-sea coral Lophelia pertusa.</title>
        <authorList>
            <person name="Herrera S."/>
            <person name="Cordes E."/>
        </authorList>
    </citation>
    <scope>NUCLEOTIDE SEQUENCE</scope>
    <source>
        <strain evidence="1">USNM1676648</strain>
        <tissue evidence="1">Polyp</tissue>
    </source>
</reference>
<sequence length="537" mass="61582">MLVHGRAVCNELFPISIFEDIAQDQNANDNNDTEPAQRNAIVNVANDVQWIKDEIVDFYGFRKHNTKVEWESQHGQPTFEGKLGTNSFMAAGNRAKEFFQLDENNDWDNLKQRPRLDLLYITAARYLLVTKILYEQSDGKLKPCVKRIDKKYEIPDSGVCFPVHYGSATCTSDYDVGLIGKNAGILTKKFNEYFQAPRPNGFGRPSEFVFDTNIYAFTLEFSLPSMFVKLLPSFKDGVALRERMINYKMQELASAYYKVFKYNGGFFNTLVAGTRNAMGASKYKDSLNKLNYWLNKFNALQVPLRVQDFDNAEALRIRHNDRYQQLVEGMSNRGYDPKLLDTLAEALIYAAEVYHTRGAIRHVVGGTQMRVVDMSEHSKDLSTNDLWVSMIENWGEANKEYNHYCGVNADPAPPMVTCFLRMSKYMRRMFTAMRMIRARVPKPHSLVRFGEQFGDAEHLSTMWLKFKKEGNFNVQMNQEQIKDVRTFLKQFGCNQAVQNLDLNQVNTPLPPACLQNMNGKVNEYNVKLAALTALGKI</sequence>
<dbReference type="OrthoDB" id="5958230at2759"/>
<dbReference type="EMBL" id="MU826826">
    <property type="protein sequence ID" value="KAJ7375115.1"/>
    <property type="molecule type" value="Genomic_DNA"/>
</dbReference>
<dbReference type="Proteomes" id="UP001163046">
    <property type="component" value="Unassembled WGS sequence"/>
</dbReference>
<comment type="caution">
    <text evidence="1">The sequence shown here is derived from an EMBL/GenBank/DDBJ whole genome shotgun (WGS) entry which is preliminary data.</text>
</comment>
<evidence type="ECO:0000313" key="1">
    <source>
        <dbReference type="EMBL" id="KAJ7375115.1"/>
    </source>
</evidence>
<evidence type="ECO:0000313" key="2">
    <source>
        <dbReference type="Proteomes" id="UP001163046"/>
    </source>
</evidence>
<organism evidence="1 2">
    <name type="scientific">Desmophyllum pertusum</name>
    <dbReference type="NCBI Taxonomy" id="174260"/>
    <lineage>
        <taxon>Eukaryota</taxon>
        <taxon>Metazoa</taxon>
        <taxon>Cnidaria</taxon>
        <taxon>Anthozoa</taxon>
        <taxon>Hexacorallia</taxon>
        <taxon>Scleractinia</taxon>
        <taxon>Caryophylliina</taxon>
        <taxon>Caryophylliidae</taxon>
        <taxon>Desmophyllum</taxon>
    </lineage>
</organism>
<name>A0A9W9Z556_9CNID</name>
<protein>
    <submittedName>
        <fullName evidence="1">Uncharacterized protein</fullName>
    </submittedName>
</protein>
<proteinExistence type="predicted"/>
<keyword evidence="2" id="KW-1185">Reference proteome</keyword>
<accession>A0A9W9Z556</accession>
<dbReference type="AlphaFoldDB" id="A0A9W9Z556"/>
<gene>
    <name evidence="1" type="ORF">OS493_001852</name>
</gene>